<dbReference type="AlphaFoldDB" id="A0A084UCE5"/>
<keyword evidence="8" id="KW-0677">Repeat</keyword>
<dbReference type="EMBL" id="JMQM01000001">
    <property type="protein sequence ID" value="KFB10631.1"/>
    <property type="molecule type" value="Genomic_DNA"/>
</dbReference>
<proteinExistence type="inferred from homology"/>
<keyword evidence="11" id="KW-0720">Serine protease</keyword>
<evidence type="ECO:0000256" key="14">
    <source>
        <dbReference type="PIRSR" id="PIRSR611782-1"/>
    </source>
</evidence>
<dbReference type="Pfam" id="PF13180">
    <property type="entry name" value="PDZ_2"/>
    <property type="match status" value="2"/>
</dbReference>
<feature type="binding site" evidence="15">
    <location>
        <position position="178"/>
    </location>
    <ligand>
        <name>substrate</name>
    </ligand>
</feature>
<dbReference type="CDD" id="cd10839">
    <property type="entry name" value="cpPDZ1_DegP-like"/>
    <property type="match status" value="1"/>
</dbReference>
<evidence type="ECO:0000313" key="19">
    <source>
        <dbReference type="Proteomes" id="UP000053675"/>
    </source>
</evidence>
<dbReference type="EC" id="3.4.21.107" evidence="4"/>
<evidence type="ECO:0000256" key="12">
    <source>
        <dbReference type="ARBA" id="ARBA00023016"/>
    </source>
</evidence>
<keyword evidence="12" id="KW-0346">Stress response</keyword>
<evidence type="ECO:0000256" key="9">
    <source>
        <dbReference type="ARBA" id="ARBA00022764"/>
    </source>
</evidence>
<reference evidence="18 19" key="1">
    <citation type="submission" date="2014-05" db="EMBL/GenBank/DDBJ databases">
        <title>Draft Genome Sequence of Nitratireductor basaltis Strain UMTGB225, A Marine Bacterium Isolated from Green Barrel Tunicate.</title>
        <authorList>
            <person name="Gan H.Y."/>
        </authorList>
    </citation>
    <scope>NUCLEOTIDE SEQUENCE [LARGE SCALE GENOMIC DNA]</scope>
    <source>
        <strain evidence="18 19">UMTGB225</strain>
    </source>
</reference>
<dbReference type="InterPro" id="IPR001940">
    <property type="entry name" value="Peptidase_S1C"/>
</dbReference>
<dbReference type="InterPro" id="IPR001478">
    <property type="entry name" value="PDZ"/>
</dbReference>
<dbReference type="GO" id="GO:0006508">
    <property type="term" value="P:proteolysis"/>
    <property type="evidence" value="ECO:0007669"/>
    <property type="project" value="UniProtKB-KW"/>
</dbReference>
<evidence type="ECO:0000256" key="6">
    <source>
        <dbReference type="ARBA" id="ARBA00022670"/>
    </source>
</evidence>
<evidence type="ECO:0000256" key="7">
    <source>
        <dbReference type="ARBA" id="ARBA00022729"/>
    </source>
</evidence>
<evidence type="ECO:0000256" key="8">
    <source>
        <dbReference type="ARBA" id="ARBA00022737"/>
    </source>
</evidence>
<evidence type="ECO:0000313" key="18">
    <source>
        <dbReference type="EMBL" id="KFB10631.1"/>
    </source>
</evidence>
<comment type="similarity">
    <text evidence="3">Belongs to the peptidase S1C family.</text>
</comment>
<dbReference type="NCBIfam" id="TIGR02037">
    <property type="entry name" value="degP_htrA_DO"/>
    <property type="match status" value="1"/>
</dbReference>
<dbReference type="Pfam" id="PF13365">
    <property type="entry name" value="Trypsin_2"/>
    <property type="match status" value="1"/>
</dbReference>
<dbReference type="GO" id="GO:0004252">
    <property type="term" value="F:serine-type endopeptidase activity"/>
    <property type="evidence" value="ECO:0007669"/>
    <property type="project" value="InterPro"/>
</dbReference>
<dbReference type="InterPro" id="IPR036034">
    <property type="entry name" value="PDZ_sf"/>
</dbReference>
<dbReference type="InterPro" id="IPR009003">
    <property type="entry name" value="Peptidase_S1_PA"/>
</dbReference>
<dbReference type="OrthoDB" id="7358927at2"/>
<evidence type="ECO:0000256" key="2">
    <source>
        <dbReference type="ARBA" id="ARBA00004418"/>
    </source>
</evidence>
<dbReference type="PATRIC" id="fig|472175.3.peg.1676"/>
<feature type="domain" description="PDZ" evidence="17">
    <location>
        <begin position="404"/>
        <end position="470"/>
    </location>
</feature>
<evidence type="ECO:0000256" key="15">
    <source>
        <dbReference type="PIRSR" id="PIRSR611782-2"/>
    </source>
</evidence>
<keyword evidence="9" id="KW-0574">Periplasm</keyword>
<dbReference type="InterPro" id="IPR011782">
    <property type="entry name" value="Pept_S1C_Do"/>
</dbReference>
<dbReference type="Gene3D" id="2.30.42.10">
    <property type="match status" value="2"/>
</dbReference>
<evidence type="ECO:0000256" key="1">
    <source>
        <dbReference type="ARBA" id="ARBA00001772"/>
    </source>
</evidence>
<keyword evidence="7 16" id="KW-0732">Signal</keyword>
<feature type="active site" description="Charge relay system" evidence="14">
    <location>
        <position position="252"/>
    </location>
</feature>
<evidence type="ECO:0000256" key="10">
    <source>
        <dbReference type="ARBA" id="ARBA00022801"/>
    </source>
</evidence>
<dbReference type="GO" id="GO:0042597">
    <property type="term" value="C:periplasmic space"/>
    <property type="evidence" value="ECO:0007669"/>
    <property type="project" value="UniProtKB-SubCell"/>
</dbReference>
<sequence>MSANNNIRKTRTKLAAAVASLAVAGSLGFGAVTTGTVPVLADPVKLDQPIQAPSFGDVVEVVSPAVVSVRVKGEVRETAGGIEQFGMPGMENLPENHPLRRFFDRFGESPREEFRQRRPRNERRAERPISQGSGFFISEDGYLVTNHHVIRGGSAYTVVMDDGTEIDAELVGSDERTDLAVLKVEEEREFTYVDFADDAKVRVGDWVVAVGNPFGLGGTVTAGIVSARGREIGAGVYDDFIQIDAAVNKGNSGGPAFNLSGEVVGVNTAIFSPSGGNVGIAFAIPASLAKNVVSQLIENGSIKRGWLGVQIQPVTEEIAESLGLDEAKGALINDATAGEPADKAGIRAGDVVIAVEGENIDSPKDLARTIGDMKPNATVEVTLWRNGEAQTIDVKLGEMTEQEEVAAAEPEEDRPEAEVAEAGFGLYLAPAEDGDGLLVTDVEAGSEAEDNGILPGDVIRSVNSKEVKSVKALRDAVDAASDDGRSAVLLQVVREGANRFIALPIG</sequence>
<evidence type="ECO:0000256" key="16">
    <source>
        <dbReference type="SAM" id="SignalP"/>
    </source>
</evidence>
<feature type="active site" description="Charge relay system" evidence="14">
    <location>
        <position position="178"/>
    </location>
</feature>
<evidence type="ECO:0000259" key="17">
    <source>
        <dbReference type="PROSITE" id="PS50106"/>
    </source>
</evidence>
<keyword evidence="10" id="KW-0378">Hydrolase</keyword>
<evidence type="ECO:0000256" key="11">
    <source>
        <dbReference type="ARBA" id="ARBA00022825"/>
    </source>
</evidence>
<evidence type="ECO:0000256" key="3">
    <source>
        <dbReference type="ARBA" id="ARBA00010541"/>
    </source>
</evidence>
<accession>A0A084UCE5</accession>
<evidence type="ECO:0000256" key="4">
    <source>
        <dbReference type="ARBA" id="ARBA00013035"/>
    </source>
</evidence>
<evidence type="ECO:0000256" key="13">
    <source>
        <dbReference type="ARBA" id="ARBA00032850"/>
    </source>
</evidence>
<evidence type="ECO:0000256" key="5">
    <source>
        <dbReference type="ARBA" id="ARBA00013958"/>
    </source>
</evidence>
<comment type="catalytic activity">
    <reaction evidence="1">
        <text>Acts on substrates that are at least partially unfolded. The cleavage site P1 residue is normally between a pair of hydrophobic residues, such as Val-|-Val.</text>
        <dbReference type="EC" id="3.4.21.107"/>
    </reaction>
</comment>
<feature type="binding site" evidence="15">
    <location>
        <position position="148"/>
    </location>
    <ligand>
        <name>substrate</name>
    </ligand>
</feature>
<dbReference type="FunFam" id="2.40.10.120:FF:000007">
    <property type="entry name" value="Periplasmic serine endoprotease DegP-like"/>
    <property type="match status" value="1"/>
</dbReference>
<feature type="chain" id="PRO_5038432356" description="Probable periplasmic serine endoprotease DegP-like" evidence="16">
    <location>
        <begin position="25"/>
        <end position="506"/>
    </location>
</feature>
<dbReference type="SUPFAM" id="SSF50494">
    <property type="entry name" value="Trypsin-like serine proteases"/>
    <property type="match status" value="1"/>
</dbReference>
<feature type="active site" description="Charge relay system" evidence="14">
    <location>
        <position position="148"/>
    </location>
</feature>
<feature type="domain" description="PDZ" evidence="17">
    <location>
        <begin position="296"/>
        <end position="362"/>
    </location>
</feature>
<dbReference type="PRINTS" id="PR00834">
    <property type="entry name" value="PROTEASES2C"/>
</dbReference>
<dbReference type="RefSeq" id="WP_036481679.1">
    <property type="nucleotide sequence ID" value="NZ_JMQM01000001.1"/>
</dbReference>
<dbReference type="PANTHER" id="PTHR22939:SF130">
    <property type="entry name" value="PERIPLASMIC SERINE ENDOPROTEASE DEGP-LIKE-RELATED"/>
    <property type="match status" value="1"/>
</dbReference>
<dbReference type="eggNOG" id="COG0265">
    <property type="taxonomic scope" value="Bacteria"/>
</dbReference>
<comment type="subcellular location">
    <subcellularLocation>
        <location evidence="2">Periplasm</location>
    </subcellularLocation>
</comment>
<dbReference type="PROSITE" id="PS50106">
    <property type="entry name" value="PDZ"/>
    <property type="match status" value="2"/>
</dbReference>
<keyword evidence="19" id="KW-1185">Reference proteome</keyword>
<comment type="caution">
    <text evidence="18">The sequence shown here is derived from an EMBL/GenBank/DDBJ whole genome shotgun (WGS) entry which is preliminary data.</text>
</comment>
<name>A0A084UCE5_9HYPH</name>
<feature type="signal peptide" evidence="16">
    <location>
        <begin position="1"/>
        <end position="24"/>
    </location>
</feature>
<organism evidence="18 19">
    <name type="scientific">Nitratireductor basaltis</name>
    <dbReference type="NCBI Taxonomy" id="472175"/>
    <lineage>
        <taxon>Bacteria</taxon>
        <taxon>Pseudomonadati</taxon>
        <taxon>Pseudomonadota</taxon>
        <taxon>Alphaproteobacteria</taxon>
        <taxon>Hyphomicrobiales</taxon>
        <taxon>Phyllobacteriaceae</taxon>
        <taxon>Nitratireductor</taxon>
    </lineage>
</organism>
<dbReference type="STRING" id="472175.EL18_01669"/>
<dbReference type="FunFam" id="2.30.42.10:FF:000037">
    <property type="entry name" value="Periplasmic serine endoprotease DegP-like"/>
    <property type="match status" value="1"/>
</dbReference>
<dbReference type="Gene3D" id="2.40.10.120">
    <property type="match status" value="1"/>
</dbReference>
<dbReference type="SMART" id="SM00228">
    <property type="entry name" value="PDZ"/>
    <property type="match status" value="2"/>
</dbReference>
<keyword evidence="6 18" id="KW-0645">Protease</keyword>
<feature type="binding site" evidence="15">
    <location>
        <begin position="250"/>
        <end position="252"/>
    </location>
    <ligand>
        <name>substrate</name>
    </ligand>
</feature>
<dbReference type="PANTHER" id="PTHR22939">
    <property type="entry name" value="SERINE PROTEASE FAMILY S1C HTRA-RELATED"/>
    <property type="match status" value="1"/>
</dbReference>
<gene>
    <name evidence="18" type="ORF">EL18_01669</name>
</gene>
<protein>
    <recommendedName>
        <fullName evidence="5">Probable periplasmic serine endoprotease DegP-like</fullName>
        <ecNumber evidence="4">3.4.21.107</ecNumber>
    </recommendedName>
    <alternativeName>
        <fullName evidence="13">Protease Do</fullName>
    </alternativeName>
</protein>
<dbReference type="Proteomes" id="UP000053675">
    <property type="component" value="Unassembled WGS sequence"/>
</dbReference>
<dbReference type="SUPFAM" id="SSF50156">
    <property type="entry name" value="PDZ domain-like"/>
    <property type="match status" value="2"/>
</dbReference>